<dbReference type="AlphaFoldDB" id="A0A833H360"/>
<dbReference type="InterPro" id="IPR023606">
    <property type="entry name" value="CoA-Trfase_III_dom_1_sf"/>
</dbReference>
<organism evidence="1 2">
    <name type="scientific">Leptonema illini</name>
    <dbReference type="NCBI Taxonomy" id="183"/>
    <lineage>
        <taxon>Bacteria</taxon>
        <taxon>Pseudomonadati</taxon>
        <taxon>Spirochaetota</taxon>
        <taxon>Spirochaetia</taxon>
        <taxon>Leptospirales</taxon>
        <taxon>Leptospiraceae</taxon>
        <taxon>Leptonema</taxon>
    </lineage>
</organism>
<sequence length="404" mass="44360">MQTYSYSGSDASNGPLAGVRVLDLSMLLPGPLCSMHLADLGAEVIKVEHPVAIDGTRRMGPVLRGNGEETNAYFYVVNRNKKAITLNYKRPEGQELLLKLLETADVLLEGFRPGMMDDLGLGYTALKERFPRLIYCAISGYGTTGPDRDKAGHDANYLAGTGVLHITGTEEDPVLPGIQVADIAGGTLLALSGILAALYARERTGRGNFVDTGMMDGAFSMLTLHAGEYLATGRNPERSKMQLSRLLPNYQIYRVKDGRHVVLAALEGQFFQVFLRQIGREELLKRTADGDYEGVRTELAAFFAEKTYADLQPIFDHTDTCLSPILTIEEAFANPQLHDRDAIVELEDRRLGKIRVPGSPFHLKETPVSYRLAPPDVGEHNAAVYGALGLDAARLEELKKKRIL</sequence>
<dbReference type="EMBL" id="WBUI01000004">
    <property type="protein sequence ID" value="KAB2933946.1"/>
    <property type="molecule type" value="Genomic_DNA"/>
</dbReference>
<dbReference type="PANTHER" id="PTHR48228">
    <property type="entry name" value="SUCCINYL-COA--D-CITRAMALATE COA-TRANSFERASE"/>
    <property type="match status" value="1"/>
</dbReference>
<proteinExistence type="predicted"/>
<dbReference type="Gene3D" id="3.40.50.10540">
    <property type="entry name" value="Crotonobetainyl-coa:carnitine coa-transferase, domain 1"/>
    <property type="match status" value="1"/>
</dbReference>
<keyword evidence="1" id="KW-0808">Transferase</keyword>
<evidence type="ECO:0000313" key="1">
    <source>
        <dbReference type="EMBL" id="KAB2933946.1"/>
    </source>
</evidence>
<gene>
    <name evidence="1" type="ORF">F9K24_05630</name>
</gene>
<evidence type="ECO:0000313" key="2">
    <source>
        <dbReference type="Proteomes" id="UP000460298"/>
    </source>
</evidence>
<dbReference type="RefSeq" id="WP_002770493.1">
    <property type="nucleotide sequence ID" value="NZ_JQDG01000024.1"/>
</dbReference>
<dbReference type="GO" id="GO:0016740">
    <property type="term" value="F:transferase activity"/>
    <property type="evidence" value="ECO:0007669"/>
    <property type="project" value="UniProtKB-KW"/>
</dbReference>
<dbReference type="PANTHER" id="PTHR48228:SF5">
    <property type="entry name" value="ALPHA-METHYLACYL-COA RACEMASE"/>
    <property type="match status" value="1"/>
</dbReference>
<protein>
    <submittedName>
        <fullName evidence="1">CoA transferase</fullName>
    </submittedName>
</protein>
<dbReference type="Gene3D" id="3.30.1540.10">
    <property type="entry name" value="formyl-coa transferase, domain 3"/>
    <property type="match status" value="1"/>
</dbReference>
<dbReference type="InterPro" id="IPR003673">
    <property type="entry name" value="CoA-Trfase_fam_III"/>
</dbReference>
<dbReference type="InterPro" id="IPR044855">
    <property type="entry name" value="CoA-Trfase_III_dom3_sf"/>
</dbReference>
<dbReference type="OrthoDB" id="9797653at2"/>
<dbReference type="Pfam" id="PF02515">
    <property type="entry name" value="CoA_transf_3"/>
    <property type="match status" value="1"/>
</dbReference>
<reference evidence="1 2" key="1">
    <citation type="submission" date="2019-10" db="EMBL/GenBank/DDBJ databases">
        <title>Extracellular Electron Transfer in a Candidatus Methanoperedens spp. Enrichment Culture.</title>
        <authorList>
            <person name="Berger S."/>
            <person name="Rangel Shaw D."/>
            <person name="Berben T."/>
            <person name="In 'T Zandt M."/>
            <person name="Frank J."/>
            <person name="Reimann J."/>
            <person name="Jetten M.S.M."/>
            <person name="Welte C.U."/>
        </authorList>
    </citation>
    <scope>NUCLEOTIDE SEQUENCE [LARGE SCALE GENOMIC DNA]</scope>
    <source>
        <strain evidence="1">SB12</strain>
    </source>
</reference>
<accession>A0A833H360</accession>
<dbReference type="InterPro" id="IPR050509">
    <property type="entry name" value="CoA-transferase_III"/>
</dbReference>
<comment type="caution">
    <text evidence="1">The sequence shown here is derived from an EMBL/GenBank/DDBJ whole genome shotgun (WGS) entry which is preliminary data.</text>
</comment>
<name>A0A833H360_9LEPT</name>
<dbReference type="SUPFAM" id="SSF89796">
    <property type="entry name" value="CoA-transferase family III (CaiB/BaiF)"/>
    <property type="match status" value="1"/>
</dbReference>
<dbReference type="Proteomes" id="UP000460298">
    <property type="component" value="Unassembled WGS sequence"/>
</dbReference>